<proteinExistence type="inferred from homology"/>
<evidence type="ECO:0000256" key="5">
    <source>
        <dbReference type="ARBA" id="ARBA00023136"/>
    </source>
</evidence>
<dbReference type="GO" id="GO:0005886">
    <property type="term" value="C:plasma membrane"/>
    <property type="evidence" value="ECO:0007669"/>
    <property type="project" value="TreeGrafter"/>
</dbReference>
<accession>A0A915IT94</accession>
<evidence type="ECO:0000256" key="3">
    <source>
        <dbReference type="ARBA" id="ARBA00022692"/>
    </source>
</evidence>
<keyword evidence="5 7" id="KW-0472">Membrane</keyword>
<dbReference type="Gene3D" id="1.20.1640.10">
    <property type="entry name" value="Multidrug efflux transporter AcrB transmembrane domain"/>
    <property type="match status" value="2"/>
</dbReference>
<feature type="transmembrane region" description="Helical" evidence="7">
    <location>
        <begin position="280"/>
        <end position="313"/>
    </location>
</feature>
<organism evidence="9 10">
    <name type="scientific">Romanomermis culicivorax</name>
    <name type="common">Nematode worm</name>
    <dbReference type="NCBI Taxonomy" id="13658"/>
    <lineage>
        <taxon>Eukaryota</taxon>
        <taxon>Metazoa</taxon>
        <taxon>Ecdysozoa</taxon>
        <taxon>Nematoda</taxon>
        <taxon>Enoplea</taxon>
        <taxon>Dorylaimia</taxon>
        <taxon>Mermithida</taxon>
        <taxon>Mermithoidea</taxon>
        <taxon>Mermithidae</taxon>
        <taxon>Romanomermis</taxon>
    </lineage>
</organism>
<evidence type="ECO:0000256" key="1">
    <source>
        <dbReference type="ARBA" id="ARBA00004141"/>
    </source>
</evidence>
<feature type="transmembrane region" description="Helical" evidence="7">
    <location>
        <begin position="6"/>
        <end position="27"/>
    </location>
</feature>
<feature type="transmembrane region" description="Helical" evidence="7">
    <location>
        <begin position="730"/>
        <end position="751"/>
    </location>
</feature>
<feature type="domain" description="SSD" evidence="8">
    <location>
        <begin position="252"/>
        <end position="411"/>
    </location>
</feature>
<feature type="transmembrane region" description="Helical" evidence="7">
    <location>
        <begin position="800"/>
        <end position="822"/>
    </location>
</feature>
<evidence type="ECO:0000256" key="2">
    <source>
        <dbReference type="ARBA" id="ARBA00005585"/>
    </source>
</evidence>
<protein>
    <submittedName>
        <fullName evidence="10">SSD domain-containing protein</fullName>
    </submittedName>
</protein>
<dbReference type="AlphaFoldDB" id="A0A915IT94"/>
<evidence type="ECO:0000313" key="10">
    <source>
        <dbReference type="WBParaSite" id="nRc.2.0.1.t17085-RA"/>
    </source>
</evidence>
<dbReference type="OMA" id="WIKHADV"/>
<feature type="transmembrane region" description="Helical" evidence="7">
    <location>
        <begin position="388"/>
        <end position="411"/>
    </location>
</feature>
<name>A0A915IT94_ROMCU</name>
<sequence length="884" mass="101930">MVPILLTLSMIAPIFMITADLDIILLFTPARAPSRREQQTFRQFSRMEASPQNFTNFESQISASKKNDKAQNFWWFNTQIMLQNESNIMTYKTWKAMYEVVNNFYENFTCEGIEEGRILKYMPDYCNPVGGCVRMDRYFNDVMEILPGGKLGNSSDVQLTYPMVNIHGKMKNWAELIFGATVDNQTGLLLEAKTVFLVLEFQFEINETMIRATKKCMHQLADYFHSMNGYHDLKFLPIFEELIQEELVKTKRYTLPYLTLTVFFVTIFSMISSLEKENVVISACAALIGVCTIGMALLTSFGFMYICGVYFNVMISITPFITMCVGIDNDFLLLSSWHHTNRKDPAYKRLGVAFAEACPSLAITSITDVLCFSIGMLIDTPAVSKFCLFTAITLGLRFAYQVTFFAAVLAYSGDLEKNGRCYDRYVVKRLQYILPESYSKMHLTSYPNNDKKSVKSKNKDHSCHLPNSKMQEYDHWAHNFFRHTWSRFLCRRKTKISTMLISVVYLLFSLYRACQIIVYIKPEKLIVDDSELLPALKFGEKYVVANSVIGHAFVLEPPDFRNQTSRKLMLDFLDALESTEYSAGPKTTNLWFRDYLDFLCFTYDCDDYVEEFYIDIPKFLSTGDWKQYYSDFRFKTANKNGDPMIEKFKFRLYFNKNVDTWEKRVDLMMTWRKVCEKFNSLNALVFDHTNLNPYYDQWRTLAPTNAETTGIAVICMALVTALLMPDLASVFFITISFISVDIGVIGFLQVFQADIDPITVACILMTIGFSIYYTARVCYCYQMTDKRLTPEQKLCVTMGLVGWPIVQGGLSTFLGVLPLLLVKSYMVRLFFKTITLIVCAGFLHGLLFVPVLMICLDKSAKDWKRNDKLRLLAGFLGHYVDRTI</sequence>
<dbReference type="SUPFAM" id="SSF82866">
    <property type="entry name" value="Multidrug efflux transporter AcrB transmembrane domain"/>
    <property type="match status" value="2"/>
</dbReference>
<dbReference type="GO" id="GO:0030659">
    <property type="term" value="C:cytoplasmic vesicle membrane"/>
    <property type="evidence" value="ECO:0007669"/>
    <property type="project" value="TreeGrafter"/>
</dbReference>
<dbReference type="InterPro" id="IPR003392">
    <property type="entry name" value="PTHD_SSD"/>
</dbReference>
<evidence type="ECO:0000313" key="9">
    <source>
        <dbReference type="Proteomes" id="UP000887565"/>
    </source>
</evidence>
<evidence type="ECO:0000256" key="4">
    <source>
        <dbReference type="ARBA" id="ARBA00022989"/>
    </source>
</evidence>
<feature type="transmembrane region" description="Helical" evidence="7">
    <location>
        <begin position="834"/>
        <end position="856"/>
    </location>
</feature>
<feature type="transmembrane region" description="Helical" evidence="7">
    <location>
        <begin position="757"/>
        <end position="779"/>
    </location>
</feature>
<dbReference type="WBParaSite" id="nRc.2.0.1.t17085-RA">
    <property type="protein sequence ID" value="nRc.2.0.1.t17085-RA"/>
    <property type="gene ID" value="nRc.2.0.1.g17085"/>
</dbReference>
<dbReference type="PANTHER" id="PTHR10796">
    <property type="entry name" value="PATCHED-RELATED"/>
    <property type="match status" value="1"/>
</dbReference>
<evidence type="ECO:0000256" key="7">
    <source>
        <dbReference type="SAM" id="Phobius"/>
    </source>
</evidence>
<dbReference type="PROSITE" id="PS50156">
    <property type="entry name" value="SSD"/>
    <property type="match status" value="1"/>
</dbReference>
<comment type="similarity">
    <text evidence="2">Belongs to the patched family.</text>
</comment>
<keyword evidence="3 7" id="KW-0812">Transmembrane</keyword>
<dbReference type="GO" id="GO:0018996">
    <property type="term" value="P:molting cycle, collagen and cuticulin-based cuticle"/>
    <property type="evidence" value="ECO:0007669"/>
    <property type="project" value="TreeGrafter"/>
</dbReference>
<dbReference type="GO" id="GO:0006897">
    <property type="term" value="P:endocytosis"/>
    <property type="evidence" value="ECO:0007669"/>
    <property type="project" value="TreeGrafter"/>
</dbReference>
<reference evidence="10" key="1">
    <citation type="submission" date="2022-11" db="UniProtKB">
        <authorList>
            <consortium name="WormBaseParasite"/>
        </authorList>
    </citation>
    <scope>IDENTIFICATION</scope>
</reference>
<dbReference type="InterPro" id="IPR000731">
    <property type="entry name" value="SSD"/>
</dbReference>
<feature type="transmembrane region" description="Helical" evidence="7">
    <location>
        <begin position="255"/>
        <end position="274"/>
    </location>
</feature>
<evidence type="ECO:0000256" key="6">
    <source>
        <dbReference type="ARBA" id="ARBA00023180"/>
    </source>
</evidence>
<feature type="transmembrane region" description="Helical" evidence="7">
    <location>
        <begin position="496"/>
        <end position="520"/>
    </location>
</feature>
<keyword evidence="6" id="KW-0325">Glycoprotein</keyword>
<dbReference type="Pfam" id="PF02460">
    <property type="entry name" value="Patched"/>
    <property type="match status" value="1"/>
</dbReference>
<feature type="transmembrane region" description="Helical" evidence="7">
    <location>
        <begin position="706"/>
        <end position="723"/>
    </location>
</feature>
<comment type="subcellular location">
    <subcellularLocation>
        <location evidence="1">Membrane</location>
        <topology evidence="1">Multi-pass membrane protein</topology>
    </subcellularLocation>
</comment>
<keyword evidence="9" id="KW-1185">Reference proteome</keyword>
<dbReference type="InterPro" id="IPR051697">
    <property type="entry name" value="Patched_domain-protein"/>
</dbReference>
<dbReference type="Proteomes" id="UP000887565">
    <property type="component" value="Unplaced"/>
</dbReference>
<dbReference type="PANTHER" id="PTHR10796:SF185">
    <property type="entry name" value="SSD DOMAIN-CONTAINING PROTEIN"/>
    <property type="match status" value="1"/>
</dbReference>
<keyword evidence="4 7" id="KW-1133">Transmembrane helix</keyword>
<evidence type="ECO:0000259" key="8">
    <source>
        <dbReference type="PROSITE" id="PS50156"/>
    </source>
</evidence>